<dbReference type="Proteomes" id="UP000789833">
    <property type="component" value="Unassembled WGS sequence"/>
</dbReference>
<keyword evidence="1" id="KW-0812">Transmembrane</keyword>
<dbReference type="RefSeq" id="WP_230501478.1">
    <property type="nucleotide sequence ID" value="NZ_CAKJTJ010000011.1"/>
</dbReference>
<dbReference type="EMBL" id="CAKJTJ010000011">
    <property type="protein sequence ID" value="CAG9621603.1"/>
    <property type="molecule type" value="Genomic_DNA"/>
</dbReference>
<organism evidence="2 3">
    <name type="scientific">Sutcliffiella rhizosphaerae</name>
    <dbReference type="NCBI Taxonomy" id="2880967"/>
    <lineage>
        <taxon>Bacteria</taxon>
        <taxon>Bacillati</taxon>
        <taxon>Bacillota</taxon>
        <taxon>Bacilli</taxon>
        <taxon>Bacillales</taxon>
        <taxon>Bacillaceae</taxon>
        <taxon>Sutcliffiella</taxon>
    </lineage>
</organism>
<evidence type="ECO:0000313" key="2">
    <source>
        <dbReference type="EMBL" id="CAG9621603.1"/>
    </source>
</evidence>
<feature type="transmembrane region" description="Helical" evidence="1">
    <location>
        <begin position="34"/>
        <end position="51"/>
    </location>
</feature>
<keyword evidence="1" id="KW-0472">Membrane</keyword>
<evidence type="ECO:0000256" key="1">
    <source>
        <dbReference type="SAM" id="Phobius"/>
    </source>
</evidence>
<evidence type="ECO:0000313" key="3">
    <source>
        <dbReference type="Proteomes" id="UP000789833"/>
    </source>
</evidence>
<comment type="caution">
    <text evidence="2">The sequence shown here is derived from an EMBL/GenBank/DDBJ whole genome shotgun (WGS) entry which is preliminary data.</text>
</comment>
<sequence>MLKEVHLTEFIFIFIILLYLIKVGLNVFSINKKVSVAIISFSVLVGGFIGYQHFRPISFTTYTQAYMEEDSILQSLTITRVVEGRGNLKEKAVIEQEEIIQKVLDDLLRVKLYKNMNLEQYYNHTYRLEFRVSTLKNGMLITNRHFYYVDETYVDNNKIVKDVNHLKTIRELDANNDLNWEIQSDGEKG</sequence>
<protein>
    <recommendedName>
        <fullName evidence="4">DUF421 domain-containing protein</fullName>
    </recommendedName>
</protein>
<gene>
    <name evidence="2" type="ORF">BACCIP111883_02376</name>
</gene>
<accession>A0ABN8AEH5</accession>
<reference evidence="2 3" key="1">
    <citation type="submission" date="2021-10" db="EMBL/GenBank/DDBJ databases">
        <authorList>
            <person name="Criscuolo A."/>
        </authorList>
    </citation>
    <scope>NUCLEOTIDE SEQUENCE [LARGE SCALE GENOMIC DNA]</scope>
    <source>
        <strain evidence="3">CIP 111883</strain>
    </source>
</reference>
<name>A0ABN8AEH5_9BACI</name>
<feature type="transmembrane region" description="Helical" evidence="1">
    <location>
        <begin position="7"/>
        <end position="28"/>
    </location>
</feature>
<keyword evidence="1" id="KW-1133">Transmembrane helix</keyword>
<evidence type="ECO:0008006" key="4">
    <source>
        <dbReference type="Google" id="ProtNLM"/>
    </source>
</evidence>
<keyword evidence="3" id="KW-1185">Reference proteome</keyword>
<proteinExistence type="predicted"/>